<keyword evidence="7" id="KW-0378">Hydrolase</keyword>
<dbReference type="Proteomes" id="UP000623467">
    <property type="component" value="Unassembled WGS sequence"/>
</dbReference>
<feature type="disulfide bond" evidence="15">
    <location>
        <begin position="452"/>
        <end position="486"/>
    </location>
</feature>
<evidence type="ECO:0000256" key="7">
    <source>
        <dbReference type="ARBA" id="ARBA00022801"/>
    </source>
</evidence>
<comment type="caution">
    <text evidence="19">The sequence shown here is derived from an EMBL/GenBank/DDBJ whole genome shotgun (WGS) entry which is preliminary data.</text>
</comment>
<feature type="binding site" evidence="16">
    <location>
        <position position="223"/>
    </location>
    <ligand>
        <name>substrate</name>
    </ligand>
</feature>
<evidence type="ECO:0000256" key="17">
    <source>
        <dbReference type="SAM" id="SignalP"/>
    </source>
</evidence>
<dbReference type="GO" id="GO:0005509">
    <property type="term" value="F:calcium ion binding"/>
    <property type="evidence" value="ECO:0007669"/>
    <property type="project" value="InterPro"/>
</dbReference>
<evidence type="ECO:0000256" key="13">
    <source>
        <dbReference type="PIRSR" id="PIRSR001024-1"/>
    </source>
</evidence>
<evidence type="ECO:0000256" key="5">
    <source>
        <dbReference type="ARBA" id="ARBA00022723"/>
    </source>
</evidence>
<dbReference type="InterPro" id="IPR013777">
    <property type="entry name" value="A-amylase-like"/>
</dbReference>
<dbReference type="InterPro" id="IPR006047">
    <property type="entry name" value="GH13_cat_dom"/>
</dbReference>
<keyword evidence="9 15" id="KW-1015">Disulfide bond</keyword>
<dbReference type="AlphaFoldDB" id="A0A8H6YUQ4"/>
<evidence type="ECO:0000256" key="4">
    <source>
        <dbReference type="ARBA" id="ARBA00012595"/>
    </source>
</evidence>
<dbReference type="PANTHER" id="PTHR10357">
    <property type="entry name" value="ALPHA-AMYLASE FAMILY MEMBER"/>
    <property type="match status" value="1"/>
</dbReference>
<organism evidence="19 20">
    <name type="scientific">Mycena sanguinolenta</name>
    <dbReference type="NCBI Taxonomy" id="230812"/>
    <lineage>
        <taxon>Eukaryota</taxon>
        <taxon>Fungi</taxon>
        <taxon>Dikarya</taxon>
        <taxon>Basidiomycota</taxon>
        <taxon>Agaricomycotina</taxon>
        <taxon>Agaricomycetes</taxon>
        <taxon>Agaricomycetidae</taxon>
        <taxon>Agaricales</taxon>
        <taxon>Marasmiineae</taxon>
        <taxon>Mycenaceae</taxon>
        <taxon>Mycena</taxon>
    </lineage>
</organism>
<keyword evidence="10" id="KW-0325">Glycoprotein</keyword>
<keyword evidence="12" id="KW-0326">Glycosidase</keyword>
<dbReference type="GO" id="GO:0004556">
    <property type="term" value="F:alpha-amylase activity"/>
    <property type="evidence" value="ECO:0007669"/>
    <property type="project" value="UniProtKB-EC"/>
</dbReference>
<keyword evidence="8" id="KW-0106">Calcium</keyword>
<evidence type="ECO:0000256" key="3">
    <source>
        <dbReference type="ARBA" id="ARBA00008061"/>
    </source>
</evidence>
<feature type="disulfide bond" evidence="15">
    <location>
        <begin position="170"/>
        <end position="183"/>
    </location>
</feature>
<dbReference type="PANTHER" id="PTHR10357:SF215">
    <property type="entry name" value="ALPHA-AMYLASE 1"/>
    <property type="match status" value="1"/>
</dbReference>
<dbReference type="Pfam" id="PF09260">
    <property type="entry name" value="A_amylase_dom_C"/>
    <property type="match status" value="1"/>
</dbReference>
<evidence type="ECO:0000256" key="12">
    <source>
        <dbReference type="ARBA" id="ARBA00023295"/>
    </source>
</evidence>
<feature type="domain" description="Glycosyl hydrolase family 13 catalytic" evidence="18">
    <location>
        <begin position="35"/>
        <end position="388"/>
    </location>
</feature>
<dbReference type="Gene3D" id="2.60.40.1180">
    <property type="entry name" value="Golgi alpha-mannosidase II"/>
    <property type="match status" value="1"/>
</dbReference>
<dbReference type="GO" id="GO:0016052">
    <property type="term" value="P:carbohydrate catabolic process"/>
    <property type="evidence" value="ECO:0007669"/>
    <property type="project" value="InterPro"/>
</dbReference>
<name>A0A8H6YUQ4_9AGAR</name>
<feature type="active site" description="Nucleophile" evidence="13">
    <location>
        <position position="225"/>
    </location>
</feature>
<evidence type="ECO:0000256" key="1">
    <source>
        <dbReference type="ARBA" id="ARBA00000548"/>
    </source>
</evidence>
<dbReference type="OrthoDB" id="204980at2759"/>
<dbReference type="InterPro" id="IPR015340">
    <property type="entry name" value="A_amylase_C_dom"/>
</dbReference>
<gene>
    <name evidence="19" type="ORF">MSAN_00811400</name>
</gene>
<dbReference type="Gene3D" id="3.20.20.80">
    <property type="entry name" value="Glycosidases"/>
    <property type="match status" value="1"/>
</dbReference>
<feature type="binding site" evidence="16">
    <location>
        <position position="105"/>
    </location>
    <ligand>
        <name>substrate</name>
    </ligand>
</feature>
<dbReference type="SUPFAM" id="SSF51011">
    <property type="entry name" value="Glycosyl hydrolase domain"/>
    <property type="match status" value="1"/>
</dbReference>
<comment type="cofactor">
    <cofactor evidence="2">
        <name>Ca(2+)</name>
        <dbReference type="ChEBI" id="CHEBI:29108"/>
    </cofactor>
</comment>
<dbReference type="EMBL" id="JACAZH010000005">
    <property type="protein sequence ID" value="KAF7367485.1"/>
    <property type="molecule type" value="Genomic_DNA"/>
</dbReference>
<feature type="disulfide bond" evidence="15">
    <location>
        <begin position="259"/>
        <end position="302"/>
    </location>
</feature>
<evidence type="ECO:0000256" key="15">
    <source>
        <dbReference type="PIRSR" id="PIRSR001024-4"/>
    </source>
</evidence>
<feature type="signal peptide" evidence="17">
    <location>
        <begin position="1"/>
        <end position="22"/>
    </location>
</feature>
<feature type="active site" description="Proton donor" evidence="13">
    <location>
        <position position="249"/>
    </location>
</feature>
<feature type="chain" id="PRO_5034123885" description="alpha-amylase" evidence="17">
    <location>
        <begin position="23"/>
        <end position="486"/>
    </location>
</feature>
<reference evidence="19" key="1">
    <citation type="submission" date="2020-05" db="EMBL/GenBank/DDBJ databases">
        <title>Mycena genomes resolve the evolution of fungal bioluminescence.</title>
        <authorList>
            <person name="Tsai I.J."/>
        </authorList>
    </citation>
    <scope>NUCLEOTIDE SEQUENCE</scope>
    <source>
        <strain evidence="19">160909Yilan</strain>
    </source>
</reference>
<dbReference type="SUPFAM" id="SSF51445">
    <property type="entry name" value="(Trans)glycosidases"/>
    <property type="match status" value="1"/>
</dbReference>
<dbReference type="CDD" id="cd11319">
    <property type="entry name" value="AmyAc_euk_AmyA"/>
    <property type="match status" value="1"/>
</dbReference>
<sequence length="486" mass="54207">MHPQLIVLFLATLFSVFGSSAAASAADWRSRSIYQIVTDRFSRSDGSYTSPCDTNARQYCGGTWRGIINKLDYIQNMGFTAIWISPIIKQLPNNTYEGEPYHGYWPENLYALNSNFGTEQDLIDLITACHSRGMYLMLDIVINHFASMGETPNYEAFVPFSHERFFHPPCPIDWGNQTSIENCWMGDGFVSLPDINTEDPVVVDTWKKYLVSLVDKYKIDGLRLDACRNIPKSVSGEISRAANVYSQGEVWDRDPNIICPYQEYMDGMHNYPFKELATDAFVSSTGNLTDFVTVVHQMQAQCKDVTLFGTFMENHDNPRLGSFTTDIARLKSLAVLNILTDGIPVVYYGQELALTGSNDPMNREALWLTGYSTNNTLVPTFTALNAFRNFLVMSGVQFITTLATYTVVSSSVIRVQKGNVVIVLTNSGKDVVTNTVVDGFGEGMELVEVLTCGVLQADDAGRVQISLTGDPMVLYPKSLMTRSRIC</sequence>
<evidence type="ECO:0000313" key="20">
    <source>
        <dbReference type="Proteomes" id="UP000623467"/>
    </source>
</evidence>
<accession>A0A8H6YUQ4</accession>
<comment type="catalytic activity">
    <reaction evidence="1">
        <text>Endohydrolysis of (1-&gt;4)-alpha-D-glucosidic linkages in polysaccharides containing three or more (1-&gt;4)-alpha-linked D-glucose units.</text>
        <dbReference type="EC" id="3.2.1.1"/>
    </reaction>
</comment>
<feature type="site" description="Transition state stabilizer" evidence="14">
    <location>
        <position position="316"/>
    </location>
</feature>
<evidence type="ECO:0000259" key="18">
    <source>
        <dbReference type="SMART" id="SM00642"/>
    </source>
</evidence>
<dbReference type="PIRSF" id="PIRSF001024">
    <property type="entry name" value="Alph-amyl_fung"/>
    <property type="match status" value="1"/>
</dbReference>
<comment type="similarity">
    <text evidence="3">Belongs to the glycosyl hydrolase 13 family.</text>
</comment>
<evidence type="ECO:0000256" key="16">
    <source>
        <dbReference type="PIRSR" id="PIRSR001024-5"/>
    </source>
</evidence>
<proteinExistence type="inferred from homology"/>
<feature type="binding site" evidence="16">
    <location>
        <position position="144"/>
    </location>
    <ligand>
        <name>substrate</name>
    </ligand>
</feature>
<protein>
    <recommendedName>
        <fullName evidence="4">alpha-amylase</fullName>
        <ecNumber evidence="4">3.2.1.1</ecNumber>
    </recommendedName>
</protein>
<feature type="disulfide bond" evidence="15">
    <location>
        <begin position="52"/>
        <end position="60"/>
    </location>
</feature>
<dbReference type="EC" id="3.2.1.1" evidence="4"/>
<keyword evidence="6 17" id="KW-0732">Signal</keyword>
<evidence type="ECO:0000313" key="19">
    <source>
        <dbReference type="EMBL" id="KAF7367485.1"/>
    </source>
</evidence>
<dbReference type="FunFam" id="3.20.20.80:FF:000120">
    <property type="entry name" value="Alpha-amylase A"/>
    <property type="match status" value="1"/>
</dbReference>
<dbReference type="SMART" id="SM00642">
    <property type="entry name" value="Aamy"/>
    <property type="match status" value="1"/>
</dbReference>
<keyword evidence="20" id="KW-1185">Reference proteome</keyword>
<evidence type="ECO:0000256" key="9">
    <source>
        <dbReference type="ARBA" id="ARBA00023157"/>
    </source>
</evidence>
<keyword evidence="5" id="KW-0479">Metal-binding</keyword>
<evidence type="ECO:0000256" key="11">
    <source>
        <dbReference type="ARBA" id="ARBA00023277"/>
    </source>
</evidence>
<dbReference type="InterPro" id="IPR013780">
    <property type="entry name" value="Glyco_hydro_b"/>
</dbReference>
<dbReference type="InterPro" id="IPR017853">
    <property type="entry name" value="GH"/>
</dbReference>
<dbReference type="Pfam" id="PF00128">
    <property type="entry name" value="Alpha-amylase"/>
    <property type="match status" value="1"/>
</dbReference>
<evidence type="ECO:0000256" key="8">
    <source>
        <dbReference type="ARBA" id="ARBA00022837"/>
    </source>
</evidence>
<evidence type="ECO:0000256" key="10">
    <source>
        <dbReference type="ARBA" id="ARBA00023180"/>
    </source>
</evidence>
<evidence type="ECO:0000256" key="2">
    <source>
        <dbReference type="ARBA" id="ARBA00001913"/>
    </source>
</evidence>
<feature type="binding site" evidence="16">
    <location>
        <position position="363"/>
    </location>
    <ligand>
        <name>substrate</name>
    </ligand>
</feature>
<feature type="binding site" evidence="16">
    <location>
        <position position="316"/>
    </location>
    <ligand>
        <name>substrate</name>
    </ligand>
</feature>
<evidence type="ECO:0000256" key="14">
    <source>
        <dbReference type="PIRSR" id="PIRSR001024-2"/>
    </source>
</evidence>
<keyword evidence="11" id="KW-0119">Carbohydrate metabolism</keyword>
<evidence type="ECO:0000256" key="6">
    <source>
        <dbReference type="ARBA" id="ARBA00022729"/>
    </source>
</evidence>